<dbReference type="EMBL" id="JXXE01000364">
    <property type="protein sequence ID" value="KIZ40281.1"/>
    <property type="molecule type" value="Genomic_DNA"/>
</dbReference>
<accession>A0A0D7EI09</accession>
<proteinExistence type="predicted"/>
<dbReference type="OrthoDB" id="8480575at2"/>
<comment type="caution">
    <text evidence="1">The sequence shown here is derived from an EMBL/GenBank/DDBJ whole genome shotgun (WGS) entry which is preliminary data.</text>
</comment>
<protein>
    <submittedName>
        <fullName evidence="1">Uncharacterized protein</fullName>
    </submittedName>
</protein>
<reference evidence="1 2" key="1">
    <citation type="submission" date="2014-11" db="EMBL/GenBank/DDBJ databases">
        <title>Genomics and ecophysiology of heterotrophic nitrogen fixing bacteria isolated from estuarine surface water.</title>
        <authorList>
            <person name="Bentzon-Tilia M."/>
            <person name="Severin I."/>
            <person name="Hansen L.H."/>
            <person name="Riemann L."/>
        </authorList>
    </citation>
    <scope>NUCLEOTIDE SEQUENCE [LARGE SCALE GENOMIC DNA]</scope>
    <source>
        <strain evidence="1 2">BAL398</strain>
    </source>
</reference>
<name>A0A0D7EI09_RHOPL</name>
<dbReference type="Proteomes" id="UP000032515">
    <property type="component" value="Unassembled WGS sequence"/>
</dbReference>
<evidence type="ECO:0000313" key="1">
    <source>
        <dbReference type="EMBL" id="KIZ40281.1"/>
    </source>
</evidence>
<dbReference type="AlphaFoldDB" id="A0A0D7EI09"/>
<sequence>MLKRGVKDADVNAFLATLRSWRQDGRVPMLLSGSMGLSWLIRERGIAREHFNDLVKSNTPPPLRDDDARAMLKALATEENCDWLTPAIVDVVFEELAVAYPSFIQFAFGRLKDHKAVSVDDVRRIFADHIRPSLDEDFYAQFDTRMNRFETADKAMARDVLRCIAKAGDAPASLADIAQVLGSHAATDRDDIIPMLAEDGFVSVDTRDQSVRFGSPLVRTWWQSKPYRR</sequence>
<evidence type="ECO:0000313" key="2">
    <source>
        <dbReference type="Proteomes" id="UP000032515"/>
    </source>
</evidence>
<organism evidence="1 2">
    <name type="scientific">Rhodopseudomonas palustris</name>
    <dbReference type="NCBI Taxonomy" id="1076"/>
    <lineage>
        <taxon>Bacteria</taxon>
        <taxon>Pseudomonadati</taxon>
        <taxon>Pseudomonadota</taxon>
        <taxon>Alphaproteobacteria</taxon>
        <taxon>Hyphomicrobiales</taxon>
        <taxon>Nitrobacteraceae</taxon>
        <taxon>Rhodopseudomonas</taxon>
    </lineage>
</organism>
<dbReference type="PATRIC" id="fig|1076.23.peg.3930"/>
<gene>
    <name evidence="1" type="ORF">OO17_18030</name>
</gene>
<dbReference type="RefSeq" id="WP_044414117.1">
    <property type="nucleotide sequence ID" value="NZ_JXXE01000364.1"/>
</dbReference>